<proteinExistence type="predicted"/>
<name>A0ABS6BLU1_9SPHN</name>
<dbReference type="RefSeq" id="WP_216324472.1">
    <property type="nucleotide sequence ID" value="NZ_JAHKRT010000005.1"/>
</dbReference>
<dbReference type="Proteomes" id="UP000776276">
    <property type="component" value="Unassembled WGS sequence"/>
</dbReference>
<evidence type="ECO:0008006" key="3">
    <source>
        <dbReference type="Google" id="ProtNLM"/>
    </source>
</evidence>
<reference evidence="1 2" key="1">
    <citation type="submission" date="2021-06" db="EMBL/GenBank/DDBJ databases">
        <title>Sphingomonas sp. XMGL2, whole genome shotgun sequencing project.</title>
        <authorList>
            <person name="Zhao G."/>
            <person name="Shen L."/>
        </authorList>
    </citation>
    <scope>NUCLEOTIDE SEQUENCE [LARGE SCALE GENOMIC DNA]</scope>
    <source>
        <strain evidence="1 2">XMGL2</strain>
    </source>
</reference>
<sequence>MNNDRDFGPDRERRNKAFGWWLRTGRWPAADMPDEILLEDRVERAAAIRRWFRTVI</sequence>
<protein>
    <recommendedName>
        <fullName evidence="3">Transposase</fullName>
    </recommendedName>
</protein>
<comment type="caution">
    <text evidence="1">The sequence shown here is derived from an EMBL/GenBank/DDBJ whole genome shotgun (WGS) entry which is preliminary data.</text>
</comment>
<dbReference type="EMBL" id="JAHKRT010000005">
    <property type="protein sequence ID" value="MBU3078366.1"/>
    <property type="molecule type" value="Genomic_DNA"/>
</dbReference>
<evidence type="ECO:0000313" key="2">
    <source>
        <dbReference type="Proteomes" id="UP000776276"/>
    </source>
</evidence>
<keyword evidence="2" id="KW-1185">Reference proteome</keyword>
<organism evidence="1 2">
    <name type="scientific">Sphingomonas quercus</name>
    <dbReference type="NCBI Taxonomy" id="2842451"/>
    <lineage>
        <taxon>Bacteria</taxon>
        <taxon>Pseudomonadati</taxon>
        <taxon>Pseudomonadota</taxon>
        <taxon>Alphaproteobacteria</taxon>
        <taxon>Sphingomonadales</taxon>
        <taxon>Sphingomonadaceae</taxon>
        <taxon>Sphingomonas</taxon>
    </lineage>
</organism>
<accession>A0ABS6BLU1</accession>
<gene>
    <name evidence="1" type="ORF">KOF26_10840</name>
</gene>
<evidence type="ECO:0000313" key="1">
    <source>
        <dbReference type="EMBL" id="MBU3078366.1"/>
    </source>
</evidence>